<protein>
    <submittedName>
        <fullName evidence="2">Uncharacterized protein</fullName>
    </submittedName>
</protein>
<proteinExistence type="predicted"/>
<dbReference type="EMBL" id="GL698547">
    <property type="protein sequence ID" value="EFY86429.1"/>
    <property type="molecule type" value="Genomic_DNA"/>
</dbReference>
<evidence type="ECO:0000256" key="1">
    <source>
        <dbReference type="SAM" id="MobiDB-lite"/>
    </source>
</evidence>
<gene>
    <name evidence="2" type="ORF">MAC_07507</name>
</gene>
<evidence type="ECO:0000313" key="2">
    <source>
        <dbReference type="EMBL" id="EFY86429.1"/>
    </source>
</evidence>
<dbReference type="AlphaFoldDB" id="E9ECA9"/>
<dbReference type="InParanoid" id="E9ECA9"/>
<feature type="region of interest" description="Disordered" evidence="1">
    <location>
        <begin position="179"/>
        <end position="214"/>
    </location>
</feature>
<dbReference type="OMA" id="TFMGIPR"/>
<reference evidence="2 3" key="1">
    <citation type="journal article" date="2011" name="PLoS Genet.">
        <title>Genome sequencing and comparative transcriptomics of the model entomopathogenic fungi Metarhizium anisopliae and M. acridum.</title>
        <authorList>
            <person name="Gao Q."/>
            <person name="Jin K."/>
            <person name="Ying S.H."/>
            <person name="Zhang Y."/>
            <person name="Xiao G."/>
            <person name="Shang Y."/>
            <person name="Duan Z."/>
            <person name="Hu X."/>
            <person name="Xie X.Q."/>
            <person name="Zhou G."/>
            <person name="Peng G."/>
            <person name="Luo Z."/>
            <person name="Huang W."/>
            <person name="Wang B."/>
            <person name="Fang W."/>
            <person name="Wang S."/>
            <person name="Zhong Y."/>
            <person name="Ma L.J."/>
            <person name="St Leger R.J."/>
            <person name="Zhao G.P."/>
            <person name="Pei Y."/>
            <person name="Feng M.G."/>
            <person name="Xia Y."/>
            <person name="Wang C."/>
        </authorList>
    </citation>
    <scope>NUCLEOTIDE SEQUENCE [LARGE SCALE GENOMIC DNA]</scope>
    <source>
        <strain evidence="2 3">CQMa 102</strain>
    </source>
</reference>
<sequence>MSVKANLQIGSTCCETRAPIPNIPDPLDDGASFLEEMSNDSGQEIDEPMINESVNEDPGVGNSGALDHECKLQHLSDHERRKCLWFLPLEIRLAIYEELLVSNSPIRVHSGWRFVFKRQSLVIPTSILRTCQDVYNEAIGVLYGGNKFLYVLRDHVSRVTDVDRLAQIDDADAAFPINGQVDEDYDTEDENDPDWREETSGQNAPQRQSWRRRGAGTVGIQGDINIEKYSSLFRHIIVEAEQNRSFERSKKLMANALSVFKYHDRDNRHRIFNIHTLTIRVTPKWEPPKEEGGSGYYTFVDFFNRGSPIMEAAWRIHCQFLLVDVMGCRGDGGIYLGRRFKIDMRHLRLDNEVKRTNMDAWRNDKAMQRQRVGSLRRTFKALATLDKHVAATCEEYLEQTWPGDEWDEWSGMVWIGE</sequence>
<dbReference type="OrthoDB" id="5413827at2759"/>
<feature type="compositionally biased region" description="Acidic residues" evidence="1">
    <location>
        <begin position="181"/>
        <end position="192"/>
    </location>
</feature>
<organism evidence="3">
    <name type="scientific">Metarhizium acridum (strain CQMa 102)</name>
    <dbReference type="NCBI Taxonomy" id="655827"/>
    <lineage>
        <taxon>Eukaryota</taxon>
        <taxon>Fungi</taxon>
        <taxon>Dikarya</taxon>
        <taxon>Ascomycota</taxon>
        <taxon>Pezizomycotina</taxon>
        <taxon>Sordariomycetes</taxon>
        <taxon>Hypocreomycetidae</taxon>
        <taxon>Hypocreales</taxon>
        <taxon>Clavicipitaceae</taxon>
        <taxon>Metarhizium</taxon>
    </lineage>
</organism>
<dbReference type="eggNOG" id="ENOG502RS71">
    <property type="taxonomic scope" value="Eukaryota"/>
</dbReference>
<evidence type="ECO:0000313" key="3">
    <source>
        <dbReference type="Proteomes" id="UP000002499"/>
    </source>
</evidence>
<dbReference type="HOGENOM" id="CLU_618318_0_0_1"/>
<keyword evidence="3" id="KW-1185">Reference proteome</keyword>
<accession>E9ECA9</accession>
<dbReference type="Proteomes" id="UP000002499">
    <property type="component" value="Unassembled WGS sequence"/>
</dbReference>
<name>E9ECA9_METAQ</name>